<sequence>MARQDDVVYTLHYFPFSLYSLMARFGFVLGQKLNPQTAPRLQIKLVNLHREENFSEEYLTLINKKGQVPSLTSASSPSLDDSHDIARWLCQRQPELLPEEYKDIILRLMEKLYSFHAMALSIGPETRKHGIGIPNQAAALLENPDLSENHRRALEIKSVFHDTTHSRTLEPDNIELVEEQARDLMQDLEDILIEYNDDGKTWIFGDYPTILDAHATALAARLMDMERDDIVTVPVWEYAKGVMATEEWNKVTYGRRTVWDISVGHVAKLNPL</sequence>
<evidence type="ECO:0008006" key="3">
    <source>
        <dbReference type="Google" id="ProtNLM"/>
    </source>
</evidence>
<accession>A0ABR0T2Y3</accession>
<reference evidence="1 2" key="1">
    <citation type="submission" date="2024-01" db="EMBL/GenBank/DDBJ databases">
        <title>Complete genome of Cladobotryum mycophilum ATHUM6906.</title>
        <authorList>
            <person name="Christinaki A.C."/>
            <person name="Myridakis A.I."/>
            <person name="Kouvelis V.N."/>
        </authorList>
    </citation>
    <scope>NUCLEOTIDE SEQUENCE [LARGE SCALE GENOMIC DNA]</scope>
    <source>
        <strain evidence="1 2">ATHUM6906</strain>
    </source>
</reference>
<protein>
    <recommendedName>
        <fullName evidence="3">GST N-terminal domain-containing protein</fullName>
    </recommendedName>
</protein>
<comment type="caution">
    <text evidence="1">The sequence shown here is derived from an EMBL/GenBank/DDBJ whole genome shotgun (WGS) entry which is preliminary data.</text>
</comment>
<dbReference type="InterPro" id="IPR036249">
    <property type="entry name" value="Thioredoxin-like_sf"/>
</dbReference>
<organism evidence="1 2">
    <name type="scientific">Cladobotryum mycophilum</name>
    <dbReference type="NCBI Taxonomy" id="491253"/>
    <lineage>
        <taxon>Eukaryota</taxon>
        <taxon>Fungi</taxon>
        <taxon>Dikarya</taxon>
        <taxon>Ascomycota</taxon>
        <taxon>Pezizomycotina</taxon>
        <taxon>Sordariomycetes</taxon>
        <taxon>Hypocreomycetidae</taxon>
        <taxon>Hypocreales</taxon>
        <taxon>Hypocreaceae</taxon>
        <taxon>Cladobotryum</taxon>
    </lineage>
</organism>
<name>A0ABR0T2Y3_9HYPO</name>
<dbReference type="EMBL" id="JAVFKD010000001">
    <property type="protein sequence ID" value="KAK5998772.1"/>
    <property type="molecule type" value="Genomic_DNA"/>
</dbReference>
<evidence type="ECO:0000313" key="1">
    <source>
        <dbReference type="EMBL" id="KAK5998772.1"/>
    </source>
</evidence>
<dbReference type="InterPro" id="IPR036282">
    <property type="entry name" value="Glutathione-S-Trfase_C_sf"/>
</dbReference>
<proteinExistence type="predicted"/>
<dbReference type="CDD" id="cd00570">
    <property type="entry name" value="GST_N_family"/>
    <property type="match status" value="1"/>
</dbReference>
<evidence type="ECO:0000313" key="2">
    <source>
        <dbReference type="Proteomes" id="UP001338125"/>
    </source>
</evidence>
<dbReference type="SUPFAM" id="SSF47616">
    <property type="entry name" value="GST C-terminal domain-like"/>
    <property type="match status" value="1"/>
</dbReference>
<dbReference type="Gene3D" id="3.40.30.10">
    <property type="entry name" value="Glutaredoxin"/>
    <property type="match status" value="1"/>
</dbReference>
<keyword evidence="2" id="KW-1185">Reference proteome</keyword>
<dbReference type="Proteomes" id="UP001338125">
    <property type="component" value="Unassembled WGS sequence"/>
</dbReference>
<dbReference type="SUPFAM" id="SSF52833">
    <property type="entry name" value="Thioredoxin-like"/>
    <property type="match status" value="1"/>
</dbReference>
<gene>
    <name evidence="1" type="ORF">PT974_01154</name>
</gene>